<comment type="caution">
    <text evidence="4">Lacks conserved residue(s) required for the propagation of feature annotation.</text>
</comment>
<gene>
    <name evidence="6" type="ORF">CWE10_11250</name>
</gene>
<evidence type="ECO:0000256" key="1">
    <source>
        <dbReference type="ARBA" id="ARBA00018672"/>
    </source>
</evidence>
<evidence type="ECO:0000259" key="5">
    <source>
        <dbReference type="PROSITE" id="PS50110"/>
    </source>
</evidence>
<dbReference type="Gene3D" id="3.40.50.2300">
    <property type="match status" value="1"/>
</dbReference>
<dbReference type="PROSITE" id="PS50110">
    <property type="entry name" value="RESPONSE_REGULATORY"/>
    <property type="match status" value="1"/>
</dbReference>
<organism evidence="6 7">
    <name type="scientific">Symbiobacterium thermophilum</name>
    <dbReference type="NCBI Taxonomy" id="2734"/>
    <lineage>
        <taxon>Bacteria</taxon>
        <taxon>Bacillati</taxon>
        <taxon>Bacillota</taxon>
        <taxon>Clostridia</taxon>
        <taxon>Eubacteriales</taxon>
        <taxon>Symbiobacteriaceae</taxon>
        <taxon>Symbiobacterium</taxon>
    </lineage>
</organism>
<protein>
    <recommendedName>
        <fullName evidence="1">Stage 0 sporulation protein A homolog</fullName>
    </recommendedName>
</protein>
<dbReference type="SUPFAM" id="SSF55073">
    <property type="entry name" value="Nucleotide cyclase"/>
    <property type="match status" value="1"/>
</dbReference>
<dbReference type="SMART" id="SM00448">
    <property type="entry name" value="REC"/>
    <property type="match status" value="1"/>
</dbReference>
<name>A0A953I4E2_SYMTR</name>
<evidence type="ECO:0000313" key="7">
    <source>
        <dbReference type="Proteomes" id="UP000732377"/>
    </source>
</evidence>
<dbReference type="Proteomes" id="UP000732377">
    <property type="component" value="Unassembled WGS sequence"/>
</dbReference>
<reference evidence="6" key="1">
    <citation type="submission" date="2017-11" db="EMBL/GenBank/DDBJ databases">
        <title>Three new genomes from thermophilic consortium.</title>
        <authorList>
            <person name="Quaggio R."/>
            <person name="Amgarten D."/>
            <person name="Setubal J.C."/>
        </authorList>
    </citation>
    <scope>NUCLEOTIDE SEQUENCE</scope>
    <source>
        <strain evidence="6">ZCTH01-B2</strain>
    </source>
</reference>
<evidence type="ECO:0000256" key="3">
    <source>
        <dbReference type="ARBA" id="ARBA00024867"/>
    </source>
</evidence>
<dbReference type="InterPro" id="IPR029787">
    <property type="entry name" value="Nucleotide_cyclase"/>
</dbReference>
<evidence type="ECO:0000256" key="4">
    <source>
        <dbReference type="PROSITE-ProRule" id="PRU00169"/>
    </source>
</evidence>
<dbReference type="SUPFAM" id="SSF52172">
    <property type="entry name" value="CheY-like"/>
    <property type="match status" value="1"/>
</dbReference>
<dbReference type="InterPro" id="IPR001789">
    <property type="entry name" value="Sig_transdc_resp-reg_receiver"/>
</dbReference>
<comment type="function">
    <text evidence="3">May play the central regulatory role in sporulation. It may be an element of the effector pathway responsible for the activation of sporulation genes in response to nutritional stress. Spo0A may act in concert with spo0H (a sigma factor) to control the expression of some genes that are critical to the sporulation process.</text>
</comment>
<evidence type="ECO:0000313" key="6">
    <source>
        <dbReference type="EMBL" id="MBY6276766.1"/>
    </source>
</evidence>
<sequence>MRQAGRVLVANPSLLERQRIASVLEAVGYEVVQAASLAEATQLLTEAAPRSVRAVLAETEFADGTVDDLIRQIRRDPAWVFTPVVVLGPAPPIPRLIELISLGASTVVNKPFSSQVLLRRLGESLAEAREREARGESPVRNLPDYLRREFRRADLGGFQVALMVVRLPDSVPEHRVPGFVETAARSLREYDLALRIGTRLVALVLAETGASGGEAVRRRLEALYPTPFSSGVAVYPDDATDPEELIRLARARAESALSAV</sequence>
<dbReference type="RefSeq" id="WP_273379841.1">
    <property type="nucleotide sequence ID" value="NZ_PIUK01000107.1"/>
</dbReference>
<proteinExistence type="predicted"/>
<accession>A0A953I4E2</accession>
<dbReference type="GO" id="GO:0000160">
    <property type="term" value="P:phosphorelay signal transduction system"/>
    <property type="evidence" value="ECO:0007669"/>
    <property type="project" value="InterPro"/>
</dbReference>
<dbReference type="PANTHER" id="PTHR44591">
    <property type="entry name" value="STRESS RESPONSE REGULATOR PROTEIN 1"/>
    <property type="match status" value="1"/>
</dbReference>
<dbReference type="CDD" id="cd00156">
    <property type="entry name" value="REC"/>
    <property type="match status" value="1"/>
</dbReference>
<feature type="domain" description="Response regulatory" evidence="5">
    <location>
        <begin position="6"/>
        <end position="125"/>
    </location>
</feature>
<dbReference type="InterPro" id="IPR050595">
    <property type="entry name" value="Bact_response_regulator"/>
</dbReference>
<comment type="caution">
    <text evidence="6">The sequence shown here is derived from an EMBL/GenBank/DDBJ whole genome shotgun (WGS) entry which is preliminary data.</text>
</comment>
<dbReference type="InterPro" id="IPR011006">
    <property type="entry name" value="CheY-like_superfamily"/>
</dbReference>
<evidence type="ECO:0000256" key="2">
    <source>
        <dbReference type="ARBA" id="ARBA00022553"/>
    </source>
</evidence>
<dbReference type="AlphaFoldDB" id="A0A953I4E2"/>
<keyword evidence="2" id="KW-0597">Phosphoprotein</keyword>
<dbReference type="PANTHER" id="PTHR44591:SF3">
    <property type="entry name" value="RESPONSE REGULATORY DOMAIN-CONTAINING PROTEIN"/>
    <property type="match status" value="1"/>
</dbReference>
<dbReference type="EMBL" id="PIUK01000107">
    <property type="protein sequence ID" value="MBY6276766.1"/>
    <property type="molecule type" value="Genomic_DNA"/>
</dbReference>